<sequence>MITVTNPPRFLLIQTAFIGDVILATALLEQLHTARPDIVLDVLVRKGNESLLANHPFLNEVLVWDKKEGKYSSLWRLLQIIRARQYDLVINLQRYASTGLLTIFSDAKMTVGFDKNPLSRFFTKRVIHQFEPGVHEVDRNVKLVTNLPASFGAINVGRTRAKPRLYPSPADYEAVKSYQNQPYVCIAPMSVWFTKQYPAERWVELIKALPEHLTVYLLGAPTDASSCDAIMALSGRKSGIVNLAGKLSLLQSAALQQGAVMNYVNDSAPLHLCSAMNAPTTAVFCSTVPEFGYGPLADKSRVVQTPEELDCKPCNLHGRKACPLGHYQCAWGIRVGELAKLS</sequence>
<dbReference type="InterPro" id="IPR051199">
    <property type="entry name" value="LPS_LOS_Heptosyltrfase"/>
</dbReference>
<dbReference type="Proteomes" id="UP001597469">
    <property type="component" value="Unassembled WGS sequence"/>
</dbReference>
<dbReference type="SUPFAM" id="SSF53756">
    <property type="entry name" value="UDP-Glycosyltransferase/glycogen phosphorylase"/>
    <property type="match status" value="1"/>
</dbReference>
<dbReference type="CDD" id="cd03789">
    <property type="entry name" value="GT9_LPS_heptosyltransferase"/>
    <property type="match status" value="1"/>
</dbReference>
<gene>
    <name evidence="3" type="ORF">ACFSUS_05300</name>
</gene>
<accession>A0ABW5LZC6</accession>
<evidence type="ECO:0000256" key="2">
    <source>
        <dbReference type="ARBA" id="ARBA00022679"/>
    </source>
</evidence>
<reference evidence="4" key="1">
    <citation type="journal article" date="2019" name="Int. J. Syst. Evol. Microbiol.">
        <title>The Global Catalogue of Microorganisms (GCM) 10K type strain sequencing project: providing services to taxonomists for standard genome sequencing and annotation.</title>
        <authorList>
            <consortium name="The Broad Institute Genomics Platform"/>
            <consortium name="The Broad Institute Genome Sequencing Center for Infectious Disease"/>
            <person name="Wu L."/>
            <person name="Ma J."/>
        </authorList>
    </citation>
    <scope>NUCLEOTIDE SEQUENCE [LARGE SCALE GENOMIC DNA]</scope>
    <source>
        <strain evidence="4">KCTC 42805</strain>
    </source>
</reference>
<keyword evidence="1" id="KW-0328">Glycosyltransferase</keyword>
<dbReference type="RefSeq" id="WP_381520106.1">
    <property type="nucleotide sequence ID" value="NZ_JBHULN010000002.1"/>
</dbReference>
<dbReference type="EMBL" id="JBHULN010000002">
    <property type="protein sequence ID" value="MFD2570040.1"/>
    <property type="molecule type" value="Genomic_DNA"/>
</dbReference>
<dbReference type="InterPro" id="IPR002201">
    <property type="entry name" value="Glyco_trans_9"/>
</dbReference>
<evidence type="ECO:0000313" key="4">
    <source>
        <dbReference type="Proteomes" id="UP001597469"/>
    </source>
</evidence>
<organism evidence="3 4">
    <name type="scientific">Spirosoma soli</name>
    <dbReference type="NCBI Taxonomy" id="1770529"/>
    <lineage>
        <taxon>Bacteria</taxon>
        <taxon>Pseudomonadati</taxon>
        <taxon>Bacteroidota</taxon>
        <taxon>Cytophagia</taxon>
        <taxon>Cytophagales</taxon>
        <taxon>Cytophagaceae</taxon>
        <taxon>Spirosoma</taxon>
    </lineage>
</organism>
<evidence type="ECO:0000313" key="3">
    <source>
        <dbReference type="EMBL" id="MFD2570040.1"/>
    </source>
</evidence>
<dbReference type="Gene3D" id="3.40.50.2000">
    <property type="entry name" value="Glycogen Phosphorylase B"/>
    <property type="match status" value="2"/>
</dbReference>
<dbReference type="Pfam" id="PF01075">
    <property type="entry name" value="Glyco_transf_9"/>
    <property type="match status" value="1"/>
</dbReference>
<dbReference type="PANTHER" id="PTHR30160">
    <property type="entry name" value="TETRAACYLDISACCHARIDE 4'-KINASE-RELATED"/>
    <property type="match status" value="1"/>
</dbReference>
<comment type="caution">
    <text evidence="3">The sequence shown here is derived from an EMBL/GenBank/DDBJ whole genome shotgun (WGS) entry which is preliminary data.</text>
</comment>
<evidence type="ECO:0000256" key="1">
    <source>
        <dbReference type="ARBA" id="ARBA00022676"/>
    </source>
</evidence>
<keyword evidence="2" id="KW-0808">Transferase</keyword>
<dbReference type="PANTHER" id="PTHR30160:SF1">
    <property type="entry name" value="LIPOPOLYSACCHARIDE 1,2-N-ACETYLGLUCOSAMINETRANSFERASE-RELATED"/>
    <property type="match status" value="1"/>
</dbReference>
<keyword evidence="4" id="KW-1185">Reference proteome</keyword>
<name>A0ABW5LZC6_9BACT</name>
<proteinExistence type="predicted"/>
<protein>
    <submittedName>
        <fullName evidence="3">Glycosyltransferase family 9 protein</fullName>
    </submittedName>
</protein>